<comment type="caution">
    <text evidence="10">The sequence shown here is derived from an EMBL/GenBank/DDBJ whole genome shotgun (WGS) entry which is preliminary data.</text>
</comment>
<evidence type="ECO:0000256" key="3">
    <source>
        <dbReference type="ARBA" id="ARBA00022792"/>
    </source>
</evidence>
<reference evidence="10" key="1">
    <citation type="journal article" date="2019" name="Sci. Rep.">
        <title>Draft genome of Tanacetum cinerariifolium, the natural source of mosquito coil.</title>
        <authorList>
            <person name="Yamashiro T."/>
            <person name="Shiraishi A."/>
            <person name="Satake H."/>
            <person name="Nakayama K."/>
        </authorList>
    </citation>
    <scope>NUCLEOTIDE SEQUENCE</scope>
</reference>
<dbReference type="GO" id="GO:0030150">
    <property type="term" value="P:protein import into mitochondrial matrix"/>
    <property type="evidence" value="ECO:0007669"/>
    <property type="project" value="TreeGrafter"/>
</dbReference>
<comment type="function">
    <text evidence="7">Component of the PAM complex, a complex required for the translocation of transit peptide-containing proteins from the inner membrane into the mitochondrial matrix in an ATP-dependent manner.</text>
</comment>
<proteinExistence type="predicted"/>
<evidence type="ECO:0000256" key="1">
    <source>
        <dbReference type="ARBA" id="ARBA00004273"/>
    </source>
</evidence>
<evidence type="ECO:0000256" key="2">
    <source>
        <dbReference type="ARBA" id="ARBA00022692"/>
    </source>
</evidence>
<feature type="compositionally biased region" description="Polar residues" evidence="9">
    <location>
        <begin position="585"/>
        <end position="598"/>
    </location>
</feature>
<dbReference type="SUPFAM" id="SSF46565">
    <property type="entry name" value="Chaperone J-domain"/>
    <property type="match status" value="1"/>
</dbReference>
<dbReference type="FunFam" id="1.10.287.110:FF:000001">
    <property type="entry name" value="Import inner membrane translocase subunit tim14"/>
    <property type="match status" value="1"/>
</dbReference>
<organism evidence="10">
    <name type="scientific">Tanacetum cinerariifolium</name>
    <name type="common">Dalmatian daisy</name>
    <name type="synonym">Chrysanthemum cinerariifolium</name>
    <dbReference type="NCBI Taxonomy" id="118510"/>
    <lineage>
        <taxon>Eukaryota</taxon>
        <taxon>Viridiplantae</taxon>
        <taxon>Streptophyta</taxon>
        <taxon>Embryophyta</taxon>
        <taxon>Tracheophyta</taxon>
        <taxon>Spermatophyta</taxon>
        <taxon>Magnoliopsida</taxon>
        <taxon>eudicotyledons</taxon>
        <taxon>Gunneridae</taxon>
        <taxon>Pentapetalae</taxon>
        <taxon>asterids</taxon>
        <taxon>campanulids</taxon>
        <taxon>Asterales</taxon>
        <taxon>Asteraceae</taxon>
        <taxon>Asteroideae</taxon>
        <taxon>Anthemideae</taxon>
        <taxon>Anthemidinae</taxon>
        <taxon>Tanacetum</taxon>
    </lineage>
</organism>
<dbReference type="InterPro" id="IPR036869">
    <property type="entry name" value="J_dom_sf"/>
</dbReference>
<dbReference type="EMBL" id="BKCJ010005194">
    <property type="protein sequence ID" value="GEU65412.1"/>
    <property type="molecule type" value="Genomic_DNA"/>
</dbReference>
<dbReference type="PANTHER" id="PTHR12763:SF28">
    <property type="entry name" value="GEO10507P1-RELATED"/>
    <property type="match status" value="1"/>
</dbReference>
<protein>
    <submittedName>
        <fullName evidence="10">Mitochondrial import inner membrane translocase subunit TIM14-1</fullName>
    </submittedName>
</protein>
<comment type="subcellular location">
    <subcellularLocation>
        <location evidence="1">Mitochondrion inner membrane</location>
    </subcellularLocation>
</comment>
<evidence type="ECO:0000256" key="6">
    <source>
        <dbReference type="ARBA" id="ARBA00023136"/>
    </source>
</evidence>
<keyword evidence="3" id="KW-0999">Mitochondrion inner membrane</keyword>
<keyword evidence="6" id="KW-0472">Membrane</keyword>
<gene>
    <name evidence="10" type="ORF">Tci_037390</name>
</gene>
<sequence length="636" mass="72067">MMTYLKHTCRFTHAQLKSRSFKEIQKLYTKEQKWVDAFVPIGSVKDEKRVGSRKKRAVGSSSKQKSPKKQKVNDQESVNSDKELRKCLNVVPNDAKAINYETLDVKSLIVDCESRVLGTIEAGDVHVYKLTRLDGSYRHFSTFSRMLEVLDRQDMLDLHKIVMERFPANDTEGVVQCRWIGREAIRRREFIWFLSDFSFGKKEVSEQVQTKQQRIKSIPDALDMCYVKKRSLNESPASVYSKGSQSNVSDEHMGPSNATAQVVAAAMAGKYGIQAWHSFNTRPPRPTSHRFYKRGFQPTMTKREAALILGVREDTVEEKVREAHRRVMVANHLDAGGNHYLASKINEAKDMEEGEILEDDADDPKVDGGVKRFECGGNSPLPGKKNFYLHFRGVQSFFCLDEAAFYSLKHFVTDMQAPPPPSIIIPSNNSPHITPIDRTRITVFENQIMDPEFFLERNNGTLGDIVRQSRVLFSSNGNNELKDNQHEGRIVHDHDTIAIMHNTFNNVNVETNFSPVGVNKTPMESTSSLQSTDIHLQQKEDIENQLQISPSSSSSQNKTNHDSASITPLLSIKAAKNYNDKFRATPSSNSHQARRTTISFSSSSSLDENSDFSLIDPMKYPLMYASLYHPSKMLLG</sequence>
<dbReference type="GO" id="GO:0001671">
    <property type="term" value="F:ATPase activator activity"/>
    <property type="evidence" value="ECO:0007669"/>
    <property type="project" value="TreeGrafter"/>
</dbReference>
<accession>A0A6L2LYD9</accession>
<keyword evidence="4" id="KW-1133">Transmembrane helix</keyword>
<dbReference type="PANTHER" id="PTHR12763">
    <property type="match status" value="1"/>
</dbReference>
<keyword evidence="2" id="KW-0812">Transmembrane</keyword>
<dbReference type="GO" id="GO:0001405">
    <property type="term" value="C:PAM complex, Tim23 associated import motor"/>
    <property type="evidence" value="ECO:0007669"/>
    <property type="project" value="TreeGrafter"/>
</dbReference>
<feature type="region of interest" description="Disordered" evidence="9">
    <location>
        <begin position="50"/>
        <end position="80"/>
    </location>
</feature>
<evidence type="ECO:0000256" key="8">
    <source>
        <dbReference type="ARBA" id="ARBA00063640"/>
    </source>
</evidence>
<name>A0A6L2LYD9_TANCI</name>
<comment type="subunit">
    <text evidence="8">Probable component of the PAM complex at least composed of a mitochondrial HSP70 protein, TIMM44 and TIMM14. The complex interacts with the TIMM23 component of the TIM17:23 complex.</text>
</comment>
<evidence type="ECO:0000313" key="10">
    <source>
        <dbReference type="EMBL" id="GEU65412.1"/>
    </source>
</evidence>
<dbReference type="AlphaFoldDB" id="A0A6L2LYD9"/>
<evidence type="ECO:0000256" key="7">
    <source>
        <dbReference type="ARBA" id="ARBA00059031"/>
    </source>
</evidence>
<keyword evidence="5" id="KW-0496">Mitochondrion</keyword>
<dbReference type="Gene3D" id="1.10.287.110">
    <property type="entry name" value="DnaJ domain"/>
    <property type="match status" value="1"/>
</dbReference>
<feature type="region of interest" description="Disordered" evidence="9">
    <location>
        <begin position="581"/>
        <end position="609"/>
    </location>
</feature>
<evidence type="ECO:0000256" key="4">
    <source>
        <dbReference type="ARBA" id="ARBA00022989"/>
    </source>
</evidence>
<evidence type="ECO:0000256" key="9">
    <source>
        <dbReference type="SAM" id="MobiDB-lite"/>
    </source>
</evidence>
<feature type="compositionally biased region" description="Basic and acidic residues" evidence="9">
    <location>
        <begin position="71"/>
        <end position="80"/>
    </location>
</feature>
<feature type="compositionally biased region" description="Low complexity" evidence="9">
    <location>
        <begin position="599"/>
        <end position="609"/>
    </location>
</feature>
<evidence type="ECO:0000256" key="5">
    <source>
        <dbReference type="ARBA" id="ARBA00023128"/>
    </source>
</evidence>